<feature type="coiled-coil region" evidence="1">
    <location>
        <begin position="112"/>
        <end position="188"/>
    </location>
</feature>
<protein>
    <submittedName>
        <fullName evidence="4">Cyclic-amp response element binding protein</fullName>
    </submittedName>
</protein>
<comment type="caution">
    <text evidence="4">The sequence shown here is derived from an EMBL/GenBank/DDBJ whole genome shotgun (WGS) entry which is preliminary data.</text>
</comment>
<feature type="region of interest" description="Disordered" evidence="2">
    <location>
        <begin position="64"/>
        <end position="85"/>
    </location>
</feature>
<accession>A0AAV8A1C8</accession>
<sequence>MCYKNNTQILKSNAPLVEVELLTTKQIRKPLPRNNKYSTCLKKKPKKQKNLRKVKILTKTYSKIIDAPKKNPKKNENTSRKRKVSCEPIHKQTICKKKPKIQTKGGIVLSKSRKVREKLTLEEKKKRKMERNRTNAKRFRERRKIFVQQLEQETNHLKSENQNLNLKLNEISQENLLLKQQIEQLKKIHPTIQRSNNSVDVKKQQRQTTKQKVQIGKTEQIEQTKQKEQIEQTEQTEQIDKIDETHEIEQFVEKEKNEQEDEYQECEYFDQKKQIEFLNLEFEKNFKNNYSNMNDYSSFEKDLNWNLSKKNSDLELQEEKILDIRGVFDDCGFENIEKKISYSNNMIHFENPNNDPLFNPSVWGENFN</sequence>
<dbReference type="SUPFAM" id="SSF57959">
    <property type="entry name" value="Leucine zipper domain"/>
    <property type="match status" value="1"/>
</dbReference>
<evidence type="ECO:0000259" key="3">
    <source>
        <dbReference type="PROSITE" id="PS50217"/>
    </source>
</evidence>
<dbReference type="SMART" id="SM00338">
    <property type="entry name" value="BRLZ"/>
    <property type="match status" value="1"/>
</dbReference>
<dbReference type="Gene3D" id="1.20.5.170">
    <property type="match status" value="1"/>
</dbReference>
<dbReference type="Pfam" id="PF00170">
    <property type="entry name" value="bZIP_1"/>
    <property type="match status" value="1"/>
</dbReference>
<dbReference type="InterPro" id="IPR004827">
    <property type="entry name" value="bZIP"/>
</dbReference>
<organism evidence="4 5">
    <name type="scientific">Anaeramoeba flamelloides</name>
    <dbReference type="NCBI Taxonomy" id="1746091"/>
    <lineage>
        <taxon>Eukaryota</taxon>
        <taxon>Metamonada</taxon>
        <taxon>Anaeramoebidae</taxon>
        <taxon>Anaeramoeba</taxon>
    </lineage>
</organism>
<evidence type="ECO:0000256" key="2">
    <source>
        <dbReference type="SAM" id="MobiDB-lite"/>
    </source>
</evidence>
<dbReference type="Proteomes" id="UP001146793">
    <property type="component" value="Unassembled WGS sequence"/>
</dbReference>
<dbReference type="PROSITE" id="PS50217">
    <property type="entry name" value="BZIP"/>
    <property type="match status" value="1"/>
</dbReference>
<proteinExistence type="predicted"/>
<evidence type="ECO:0000313" key="4">
    <source>
        <dbReference type="EMBL" id="KAJ3446647.1"/>
    </source>
</evidence>
<feature type="compositionally biased region" description="Low complexity" evidence="2">
    <location>
        <begin position="206"/>
        <end position="215"/>
    </location>
</feature>
<name>A0AAV8A1C8_9EUKA</name>
<feature type="domain" description="BZIP" evidence="3">
    <location>
        <begin position="122"/>
        <end position="185"/>
    </location>
</feature>
<dbReference type="GO" id="GO:0003700">
    <property type="term" value="F:DNA-binding transcription factor activity"/>
    <property type="evidence" value="ECO:0007669"/>
    <property type="project" value="InterPro"/>
</dbReference>
<feature type="region of interest" description="Disordered" evidence="2">
    <location>
        <begin position="196"/>
        <end position="215"/>
    </location>
</feature>
<evidence type="ECO:0000256" key="1">
    <source>
        <dbReference type="SAM" id="Coils"/>
    </source>
</evidence>
<evidence type="ECO:0000313" key="5">
    <source>
        <dbReference type="Proteomes" id="UP001146793"/>
    </source>
</evidence>
<dbReference type="AlphaFoldDB" id="A0AAV8A1C8"/>
<keyword evidence="1" id="KW-0175">Coiled coil</keyword>
<dbReference type="EMBL" id="JANTQA010000019">
    <property type="protein sequence ID" value="KAJ3446647.1"/>
    <property type="molecule type" value="Genomic_DNA"/>
</dbReference>
<dbReference type="InterPro" id="IPR046347">
    <property type="entry name" value="bZIP_sf"/>
</dbReference>
<feature type="compositionally biased region" description="Basic and acidic residues" evidence="2">
    <location>
        <begin position="66"/>
        <end position="85"/>
    </location>
</feature>
<gene>
    <name evidence="4" type="ORF">M0812_07969</name>
</gene>
<reference evidence="4" key="1">
    <citation type="submission" date="2022-08" db="EMBL/GenBank/DDBJ databases">
        <title>Novel sulphate-reducing endosymbionts in the free-living metamonad Anaeramoeba.</title>
        <authorList>
            <person name="Jerlstrom-Hultqvist J."/>
            <person name="Cepicka I."/>
            <person name="Gallot-Lavallee L."/>
            <person name="Salas-Leiva D."/>
            <person name="Curtis B.A."/>
            <person name="Zahonova K."/>
            <person name="Pipaliya S."/>
            <person name="Dacks J."/>
            <person name="Roger A.J."/>
        </authorList>
    </citation>
    <scope>NUCLEOTIDE SEQUENCE</scope>
    <source>
        <strain evidence="4">Busselton2</strain>
    </source>
</reference>